<sequence>MKGPLVVTFALILALSLAFPAEGLIPYGRNLWDLMAPGDSIDPFRILEQTPLTVPKPVENIALARADWKETAEGHVISLDVPGVKREDIKIEVEDSRVLRVSGERKAEEESEGDRWHRAERTSGRFWRQFRMPASADVDGIRAHLENGVLRITVPKMAEVKRKQPRVVDIVEEKGKGGDIKASKSDA</sequence>
<keyword evidence="7" id="KW-1185">Reference proteome</keyword>
<dbReference type="EMBL" id="CM007389">
    <property type="protein sequence ID" value="ONK57775.1"/>
    <property type="molecule type" value="Genomic_DNA"/>
</dbReference>
<dbReference type="Pfam" id="PF00011">
    <property type="entry name" value="HSP20"/>
    <property type="match status" value="1"/>
</dbReference>
<keyword evidence="1" id="KW-0346">Stress response</keyword>
<feature type="signal peptide" evidence="4">
    <location>
        <begin position="1"/>
        <end position="23"/>
    </location>
</feature>
<protein>
    <recommendedName>
        <fullName evidence="5">SHSP domain-containing protein</fullName>
    </recommendedName>
</protein>
<evidence type="ECO:0000256" key="1">
    <source>
        <dbReference type="ARBA" id="ARBA00023016"/>
    </source>
</evidence>
<organism evidence="6 7">
    <name type="scientific">Asparagus officinalis</name>
    <name type="common">Garden asparagus</name>
    <dbReference type="NCBI Taxonomy" id="4686"/>
    <lineage>
        <taxon>Eukaryota</taxon>
        <taxon>Viridiplantae</taxon>
        <taxon>Streptophyta</taxon>
        <taxon>Embryophyta</taxon>
        <taxon>Tracheophyta</taxon>
        <taxon>Spermatophyta</taxon>
        <taxon>Magnoliopsida</taxon>
        <taxon>Liliopsida</taxon>
        <taxon>Asparagales</taxon>
        <taxon>Asparagaceae</taxon>
        <taxon>Asparagoideae</taxon>
        <taxon>Asparagus</taxon>
    </lineage>
</organism>
<feature type="chain" id="PRO_5024324359" description="SHSP domain-containing protein" evidence="4">
    <location>
        <begin position="24"/>
        <end position="187"/>
    </location>
</feature>
<dbReference type="OrthoDB" id="5511210at2759"/>
<evidence type="ECO:0000313" key="6">
    <source>
        <dbReference type="EMBL" id="ONK57775.1"/>
    </source>
</evidence>
<dbReference type="CDD" id="cd06472">
    <property type="entry name" value="ACD_ScHsp26_like"/>
    <property type="match status" value="1"/>
</dbReference>
<dbReference type="Gene3D" id="2.60.40.790">
    <property type="match status" value="1"/>
</dbReference>
<dbReference type="InterPro" id="IPR002068">
    <property type="entry name" value="A-crystallin/Hsp20_dom"/>
</dbReference>
<evidence type="ECO:0000259" key="5">
    <source>
        <dbReference type="PROSITE" id="PS01031"/>
    </source>
</evidence>
<reference evidence="7" key="1">
    <citation type="journal article" date="2017" name="Nat. Commun.">
        <title>The asparagus genome sheds light on the origin and evolution of a young Y chromosome.</title>
        <authorList>
            <person name="Harkess A."/>
            <person name="Zhou J."/>
            <person name="Xu C."/>
            <person name="Bowers J.E."/>
            <person name="Van der Hulst R."/>
            <person name="Ayyampalayam S."/>
            <person name="Mercati F."/>
            <person name="Riccardi P."/>
            <person name="McKain M.R."/>
            <person name="Kakrana A."/>
            <person name="Tang H."/>
            <person name="Ray J."/>
            <person name="Groenendijk J."/>
            <person name="Arikit S."/>
            <person name="Mathioni S.M."/>
            <person name="Nakano M."/>
            <person name="Shan H."/>
            <person name="Telgmann-Rauber A."/>
            <person name="Kanno A."/>
            <person name="Yue Z."/>
            <person name="Chen H."/>
            <person name="Li W."/>
            <person name="Chen Y."/>
            <person name="Xu X."/>
            <person name="Zhang Y."/>
            <person name="Luo S."/>
            <person name="Chen H."/>
            <person name="Gao J."/>
            <person name="Mao Z."/>
            <person name="Pires J.C."/>
            <person name="Luo M."/>
            <person name="Kudrna D."/>
            <person name="Wing R.A."/>
            <person name="Meyers B.C."/>
            <person name="Yi K."/>
            <person name="Kong H."/>
            <person name="Lavrijsen P."/>
            <person name="Sunseri F."/>
            <person name="Falavigna A."/>
            <person name="Ye Y."/>
            <person name="Leebens-Mack J.H."/>
            <person name="Chen G."/>
        </authorList>
    </citation>
    <scope>NUCLEOTIDE SEQUENCE [LARGE SCALE GENOMIC DNA]</scope>
    <source>
        <strain evidence="7">cv. DH0086</strain>
    </source>
</reference>
<feature type="domain" description="SHSP" evidence="5">
    <location>
        <begin position="57"/>
        <end position="173"/>
    </location>
</feature>
<dbReference type="Gramene" id="ONK57775">
    <property type="protein sequence ID" value="ONK57775"/>
    <property type="gene ID" value="A4U43_C09F3960"/>
</dbReference>
<dbReference type="OMA" id="VVMMAPP"/>
<accession>A0A5P1E8G1</accession>
<dbReference type="InterPro" id="IPR008978">
    <property type="entry name" value="HSP20-like_chaperone"/>
</dbReference>
<dbReference type="SUPFAM" id="SSF49764">
    <property type="entry name" value="HSP20-like chaperones"/>
    <property type="match status" value="1"/>
</dbReference>
<gene>
    <name evidence="6" type="ORF">A4U43_C09F3960</name>
</gene>
<dbReference type="InterPro" id="IPR031107">
    <property type="entry name" value="Small_HSP"/>
</dbReference>
<dbReference type="AlphaFoldDB" id="A0A5P1E8G1"/>
<dbReference type="PANTHER" id="PTHR11527">
    <property type="entry name" value="HEAT-SHOCK PROTEIN 20 FAMILY MEMBER"/>
    <property type="match status" value="1"/>
</dbReference>
<evidence type="ECO:0000256" key="2">
    <source>
        <dbReference type="PROSITE-ProRule" id="PRU00285"/>
    </source>
</evidence>
<comment type="similarity">
    <text evidence="2 3">Belongs to the small heat shock protein (HSP20) family.</text>
</comment>
<proteinExistence type="inferred from homology"/>
<name>A0A5P1E8G1_ASPOF</name>
<evidence type="ECO:0000256" key="3">
    <source>
        <dbReference type="RuleBase" id="RU003616"/>
    </source>
</evidence>
<dbReference type="PROSITE" id="PS01031">
    <property type="entry name" value="SHSP"/>
    <property type="match status" value="1"/>
</dbReference>
<dbReference type="Proteomes" id="UP000243459">
    <property type="component" value="Chromosome 9"/>
</dbReference>
<evidence type="ECO:0000256" key="4">
    <source>
        <dbReference type="SAM" id="SignalP"/>
    </source>
</evidence>
<evidence type="ECO:0000313" key="7">
    <source>
        <dbReference type="Proteomes" id="UP000243459"/>
    </source>
</evidence>
<keyword evidence="4" id="KW-0732">Signal</keyword>